<evidence type="ECO:0000313" key="8">
    <source>
        <dbReference type="Proteomes" id="UP000582487"/>
    </source>
</evidence>
<feature type="domain" description="CT398-like coiled coil hairpin" evidence="3">
    <location>
        <begin position="14"/>
        <end position="193"/>
    </location>
</feature>
<dbReference type="InterPro" id="IPR056003">
    <property type="entry name" value="CT398_CC_hairpin"/>
</dbReference>
<evidence type="ECO:0000259" key="3">
    <source>
        <dbReference type="Pfam" id="PF24481"/>
    </source>
</evidence>
<evidence type="ECO:0000256" key="1">
    <source>
        <dbReference type="SAM" id="Coils"/>
    </source>
</evidence>
<evidence type="ECO:0000313" key="6">
    <source>
        <dbReference type="EMBL" id="NMW93499.1"/>
    </source>
</evidence>
<keyword evidence="1" id="KW-0175">Coiled coil</keyword>
<dbReference type="Gene3D" id="1.10.287.1490">
    <property type="match status" value="1"/>
</dbReference>
<reference evidence="4 9" key="1">
    <citation type="submission" date="2019-08" db="EMBL/GenBank/DDBJ databases">
        <title>Comparison of rpoB and gyrB Sequences from Mobiluncus Species and Development of a Multiplex PCR Method for Clinical Detection of Mobiluncus curtisii and Mobiluncus mulieris.</title>
        <authorList>
            <person name="Yang L."/>
            <person name="Shen Y."/>
            <person name="Xu G."/>
            <person name="Shu L.-B."/>
            <person name="Hu J."/>
            <person name="Zhang R."/>
            <person name="Wang Y."/>
            <person name="Zhou H.-W."/>
            <person name="Zhang X."/>
        </authorList>
    </citation>
    <scope>NUCLEOTIDE SEQUENCE [LARGE SCALE GENOMIC DNA]</scope>
    <source>
        <strain evidence="4 9">M26</strain>
    </source>
</reference>
<evidence type="ECO:0000256" key="2">
    <source>
        <dbReference type="SAM" id="MobiDB-lite"/>
    </source>
</evidence>
<dbReference type="RefSeq" id="WP_004012692.1">
    <property type="nucleotide sequence ID" value="NZ_CAMUNX010000013.1"/>
</dbReference>
<dbReference type="Pfam" id="PF24481">
    <property type="entry name" value="CT398_CC"/>
    <property type="match status" value="1"/>
</dbReference>
<dbReference type="Proteomes" id="UP000578252">
    <property type="component" value="Unassembled WGS sequence"/>
</dbReference>
<dbReference type="OrthoDB" id="9784388at2"/>
<accession>A0A2J9KQA4</accession>
<dbReference type="EMBL" id="JABCUV010000007">
    <property type="protein sequence ID" value="NMW93499.1"/>
    <property type="molecule type" value="Genomic_DNA"/>
</dbReference>
<reference evidence="7 8" key="2">
    <citation type="submission" date="2020-04" db="EMBL/GenBank/DDBJ databases">
        <title>Antimicrobial susceptibility and clonality of vaginal-derived multi-drug resistant Mobiluncus isolates in China.</title>
        <authorList>
            <person name="Zhang X."/>
        </authorList>
    </citation>
    <scope>NUCLEOTIDE SEQUENCE [LARGE SCALE GENOMIC DNA]</scope>
    <source>
        <strain evidence="5 7">13</strain>
        <strain evidence="6 8">7</strain>
    </source>
</reference>
<evidence type="ECO:0000313" key="7">
    <source>
        <dbReference type="Proteomes" id="UP000578252"/>
    </source>
</evidence>
<dbReference type="Proteomes" id="UP000582487">
    <property type="component" value="Unassembled WGS sequence"/>
</dbReference>
<dbReference type="Proteomes" id="UP001209486">
    <property type="component" value="Unassembled WGS sequence"/>
</dbReference>
<proteinExistence type="predicted"/>
<dbReference type="AlphaFoldDB" id="A0A2J9KQA4"/>
<sequence length="240" mass="26254">MKAAPEDQAKLLDLQDLDKTIAGLKHELATLPAAQKLKEITTIAAELQNEIVLATSKKNDLARAQKNAEAEVDKVQERAKMQRQRLDSGQSSPKEMERIQEELTQLATRQGVLEDAALEAMDAVDQAAEQLEALKTKQAQLSEEKTSAAGLATHETEEIQAKLDAAQNERDTLAESLPPELVDEYEACRRSSGIGVAEVHAGRSIGIQLMFSVAEISRIEAAAPDEVIVSEDHEVILVRR</sequence>
<gene>
    <name evidence="4" type="ORF">FYZ43_06155</name>
    <name evidence="6" type="ORF">HHJ74_07300</name>
    <name evidence="5" type="ORF">HHJ78_04080</name>
</gene>
<feature type="coiled-coil region" evidence="1">
    <location>
        <begin position="117"/>
        <end position="176"/>
    </location>
</feature>
<evidence type="ECO:0000313" key="5">
    <source>
        <dbReference type="EMBL" id="NMW64726.1"/>
    </source>
</evidence>
<comment type="caution">
    <text evidence="6">The sequence shown here is derived from an EMBL/GenBank/DDBJ whole genome shotgun (WGS) entry which is preliminary data.</text>
</comment>
<organism evidence="6 8">
    <name type="scientific">Mobiluncus mulieris</name>
    <dbReference type="NCBI Taxonomy" id="2052"/>
    <lineage>
        <taxon>Bacteria</taxon>
        <taxon>Bacillati</taxon>
        <taxon>Actinomycetota</taxon>
        <taxon>Actinomycetes</taxon>
        <taxon>Actinomycetales</taxon>
        <taxon>Actinomycetaceae</taxon>
        <taxon>Mobiluncus</taxon>
    </lineage>
</organism>
<dbReference type="EMBL" id="JABCUR010000003">
    <property type="protein sequence ID" value="NMW64726.1"/>
    <property type="molecule type" value="Genomic_DNA"/>
</dbReference>
<evidence type="ECO:0000313" key="4">
    <source>
        <dbReference type="EMBL" id="MCU9968987.1"/>
    </source>
</evidence>
<feature type="compositionally biased region" description="Basic and acidic residues" evidence="2">
    <location>
        <begin position="76"/>
        <end position="86"/>
    </location>
</feature>
<feature type="region of interest" description="Disordered" evidence="2">
    <location>
        <begin position="76"/>
        <end position="95"/>
    </location>
</feature>
<name>A0A2J9KQA4_9ACTO</name>
<dbReference type="EMBL" id="VSZY01000008">
    <property type="protein sequence ID" value="MCU9968987.1"/>
    <property type="molecule type" value="Genomic_DNA"/>
</dbReference>
<protein>
    <recommendedName>
        <fullName evidence="3">CT398-like coiled coil hairpin domain-containing protein</fullName>
    </recommendedName>
</protein>
<evidence type="ECO:0000313" key="9">
    <source>
        <dbReference type="Proteomes" id="UP001209486"/>
    </source>
</evidence>